<dbReference type="InterPro" id="IPR012338">
    <property type="entry name" value="Beta-lactam/transpept-like"/>
</dbReference>
<dbReference type="Pfam" id="PF00144">
    <property type="entry name" value="Beta-lactamase"/>
    <property type="match status" value="1"/>
</dbReference>
<dbReference type="STRING" id="437022.CC99x_01616"/>
<proteinExistence type="predicted"/>
<dbReference type="Proteomes" id="UP000051494">
    <property type="component" value="Unassembled WGS sequence"/>
</dbReference>
<reference evidence="4" key="2">
    <citation type="journal article" date="2016" name="Genome Announc.">
        <title>Draft Genome Sequences of Two Novel Amoeba-Resistant Intranuclear Bacteria, 'Candidatus Berkiella cookevillensis' and 'Candidatus Berkiella aquae'.</title>
        <authorList>
            <person name="Mehari Y.T."/>
            <person name="Arivett B.A."/>
            <person name="Farone A.L."/>
            <person name="Gunderson J.H."/>
            <person name="Farone M.B."/>
        </authorList>
    </citation>
    <scope>NUCLEOTIDE SEQUENCE</scope>
    <source>
        <strain evidence="4">CC99</strain>
    </source>
</reference>
<dbReference type="PANTHER" id="PTHR46825:SF15">
    <property type="entry name" value="BETA-LACTAMASE-RELATED DOMAIN-CONTAINING PROTEIN"/>
    <property type="match status" value="1"/>
</dbReference>
<evidence type="ECO:0000259" key="2">
    <source>
        <dbReference type="Pfam" id="PF00144"/>
    </source>
</evidence>
<dbReference type="InterPro" id="IPR050491">
    <property type="entry name" value="AmpC-like"/>
</dbReference>
<keyword evidence="1" id="KW-0732">Signal</keyword>
<evidence type="ECO:0000313" key="5">
    <source>
        <dbReference type="Proteomes" id="UP000051494"/>
    </source>
</evidence>
<keyword evidence="5" id="KW-1185">Reference proteome</keyword>
<evidence type="ECO:0000313" key="3">
    <source>
        <dbReference type="EMBL" id="KRG18404.1"/>
    </source>
</evidence>
<evidence type="ECO:0000313" key="4">
    <source>
        <dbReference type="EMBL" id="MCS5708165.1"/>
    </source>
</evidence>
<dbReference type="RefSeq" id="WP_057624699.1">
    <property type="nucleotide sequence ID" value="NZ_LKHV02000001.1"/>
</dbReference>
<dbReference type="Gene3D" id="3.40.710.10">
    <property type="entry name" value="DD-peptidase/beta-lactamase superfamily"/>
    <property type="match status" value="1"/>
</dbReference>
<feature type="chain" id="PRO_5043129753" evidence="1">
    <location>
        <begin position="23"/>
        <end position="383"/>
    </location>
</feature>
<dbReference type="InterPro" id="IPR001466">
    <property type="entry name" value="Beta-lactam-related"/>
</dbReference>
<reference evidence="3" key="1">
    <citation type="submission" date="2015-09" db="EMBL/GenBank/DDBJ databases">
        <title>Draft Genome Sequences of Two Novel Amoeba-resistant Intranuclear Bacteria, Candidatus Berkiella cookevillensis and Candidatus Berkiella aquae.</title>
        <authorList>
            <person name="Mehari Y.T."/>
            <person name="Arivett B.A."/>
            <person name="Farone A.L."/>
            <person name="Gunderson J.H."/>
            <person name="Farone M.B."/>
        </authorList>
    </citation>
    <scope>NUCLEOTIDE SEQUENCE [LARGE SCALE GENOMIC DNA]</scope>
    <source>
        <strain evidence="3">CC99</strain>
    </source>
</reference>
<sequence>MHKLTNITLAFGMLLFSFVAFADTKSDDAVSKVIPGLEKNIAQIIKANNIPGVAVAIVSRDKVLYLKTFGVKKVGSKDKITPNTLFQIGSLSKPVHATLLGVLQAQGKLSLQDPVSRFVPNFKVRNTREPVKIYHLMSHSTGVPNYGFNERIEAFAPRETIIDRLQKVPVVAQPGQKFAYNNAMFGLVGDVASKAVGKPLEKVIKQELFTPLGMSHASVGYQSMMQDSDRAYPHVPNGRGKYVLVPKYSKSYYAFPAAGGVNASVKDMIPFLQLYLGKPSPIISKSGLEKLTTPVVKNPNAVLAWQAVKGRITNSSYGLGWHSMNYSNKKVIYHSGHLKGFRNFMGYVKDDVGIIVLTNAEEKFASKIALNFFESYVKARAKN</sequence>
<organism evidence="3">
    <name type="scientific">Candidatus Berkiella cookevillensis</name>
    <dbReference type="NCBI Taxonomy" id="437022"/>
    <lineage>
        <taxon>Bacteria</taxon>
        <taxon>Pseudomonadati</taxon>
        <taxon>Pseudomonadota</taxon>
        <taxon>Gammaproteobacteria</taxon>
        <taxon>Candidatus Berkiellales</taxon>
        <taxon>Candidatus Berkiellaceae</taxon>
        <taxon>Candidatus Berkiella</taxon>
    </lineage>
</organism>
<dbReference type="PANTHER" id="PTHR46825">
    <property type="entry name" value="D-ALANYL-D-ALANINE-CARBOXYPEPTIDASE/ENDOPEPTIDASE AMPH"/>
    <property type="match status" value="1"/>
</dbReference>
<dbReference type="AlphaFoldDB" id="A0A0Q9YNL7"/>
<protein>
    <submittedName>
        <fullName evidence="4">Beta-lactamase family protein</fullName>
    </submittedName>
    <submittedName>
        <fullName evidence="3">Penicillin-binding protein 4</fullName>
    </submittedName>
</protein>
<reference evidence="4" key="3">
    <citation type="submission" date="2021-06" db="EMBL/GenBank/DDBJ databases">
        <title>Genomic Description and Analysis of Intracellular Bacteria, Candidatus Berkiella cookevillensis and Candidatus Berkiella aquae.</title>
        <authorList>
            <person name="Kidane D.T."/>
            <person name="Mehari Y.T."/>
            <person name="Rice F.C."/>
            <person name="Arivett B.A."/>
            <person name="Farone A.L."/>
            <person name="Berk S.G."/>
            <person name="Farone M.B."/>
        </authorList>
    </citation>
    <scope>NUCLEOTIDE SEQUENCE</scope>
    <source>
        <strain evidence="4">CC99</strain>
    </source>
</reference>
<dbReference type="EMBL" id="LKHV01000007">
    <property type="protein sequence ID" value="KRG18404.1"/>
    <property type="molecule type" value="Genomic_DNA"/>
</dbReference>
<feature type="domain" description="Beta-lactamase-related" evidence="2">
    <location>
        <begin position="37"/>
        <end position="363"/>
    </location>
</feature>
<gene>
    <name evidence="3" type="primary">pbpE</name>
    <name evidence="4" type="ORF">CC99x_004535</name>
    <name evidence="3" type="ORF">CC99x_01616</name>
</gene>
<feature type="signal peptide" evidence="1">
    <location>
        <begin position="1"/>
        <end position="22"/>
    </location>
</feature>
<accession>A0A0Q9YNL7</accession>
<dbReference type="EMBL" id="LKHV02000001">
    <property type="protein sequence ID" value="MCS5708165.1"/>
    <property type="molecule type" value="Genomic_DNA"/>
</dbReference>
<dbReference type="SUPFAM" id="SSF56601">
    <property type="entry name" value="beta-lactamase/transpeptidase-like"/>
    <property type="match status" value="1"/>
</dbReference>
<dbReference type="OrthoDB" id="119951at2"/>
<name>A0A0Q9YNL7_9GAMM</name>
<comment type="caution">
    <text evidence="3">The sequence shown here is derived from an EMBL/GenBank/DDBJ whole genome shotgun (WGS) entry which is preliminary data.</text>
</comment>
<evidence type="ECO:0000256" key="1">
    <source>
        <dbReference type="SAM" id="SignalP"/>
    </source>
</evidence>